<dbReference type="InterPro" id="IPR029068">
    <property type="entry name" value="Glyas_Bleomycin-R_OHBP_Dase"/>
</dbReference>
<gene>
    <name evidence="2" type="ORF">ABB22_14240</name>
</gene>
<dbReference type="Gene3D" id="3.10.180.10">
    <property type="entry name" value="2,3-Dihydroxybiphenyl 1,2-Dioxygenase, domain 1"/>
    <property type="match status" value="1"/>
</dbReference>
<name>A0ABR5NHP8_9GAMM</name>
<sequence length="126" mass="13859">MSGQEPAVKHERRIDYVEFASRDPSASRRFFEQVFGWRFEDYGPDYTAFDDGGLQGGFFRGEPATSGSGAPLVVLYAARLAPLQAAVLAQGGMLSKAEFTFPGGRRFQFLEPGGNELAVWSERDAD</sequence>
<keyword evidence="3" id="KW-1185">Reference proteome</keyword>
<dbReference type="InterPro" id="IPR052164">
    <property type="entry name" value="Anthracycline_SecMetBiosynth"/>
</dbReference>
<dbReference type="Proteomes" id="UP000050902">
    <property type="component" value="Unassembled WGS sequence"/>
</dbReference>
<dbReference type="InterPro" id="IPR037523">
    <property type="entry name" value="VOC_core"/>
</dbReference>
<evidence type="ECO:0000313" key="3">
    <source>
        <dbReference type="Proteomes" id="UP000050902"/>
    </source>
</evidence>
<evidence type="ECO:0000313" key="2">
    <source>
        <dbReference type="EMBL" id="KRG55522.1"/>
    </source>
</evidence>
<organism evidence="2 3">
    <name type="scientific">Stenotrophomonas nitritireducens</name>
    <dbReference type="NCBI Taxonomy" id="83617"/>
    <lineage>
        <taxon>Bacteria</taxon>
        <taxon>Pseudomonadati</taxon>
        <taxon>Pseudomonadota</taxon>
        <taxon>Gammaproteobacteria</taxon>
        <taxon>Lysobacterales</taxon>
        <taxon>Lysobacteraceae</taxon>
        <taxon>Stenotrophomonas</taxon>
    </lineage>
</organism>
<dbReference type="PROSITE" id="PS51819">
    <property type="entry name" value="VOC"/>
    <property type="match status" value="1"/>
</dbReference>
<dbReference type="EMBL" id="LDJG01000023">
    <property type="protein sequence ID" value="KRG55522.1"/>
    <property type="molecule type" value="Genomic_DNA"/>
</dbReference>
<dbReference type="PANTHER" id="PTHR33993">
    <property type="entry name" value="GLYOXALASE-RELATED"/>
    <property type="match status" value="1"/>
</dbReference>
<dbReference type="Pfam" id="PF00903">
    <property type="entry name" value="Glyoxalase"/>
    <property type="match status" value="1"/>
</dbReference>
<dbReference type="CDD" id="cd07247">
    <property type="entry name" value="SgaA_N_like"/>
    <property type="match status" value="1"/>
</dbReference>
<feature type="domain" description="VOC" evidence="1">
    <location>
        <begin position="13"/>
        <end position="122"/>
    </location>
</feature>
<dbReference type="InterPro" id="IPR004360">
    <property type="entry name" value="Glyas_Fos-R_dOase_dom"/>
</dbReference>
<dbReference type="SUPFAM" id="SSF54593">
    <property type="entry name" value="Glyoxalase/Bleomycin resistance protein/Dihydroxybiphenyl dioxygenase"/>
    <property type="match status" value="1"/>
</dbReference>
<proteinExistence type="predicted"/>
<dbReference type="RefSeq" id="WP_055769806.1">
    <property type="nucleotide sequence ID" value="NZ_LDJG01000023.1"/>
</dbReference>
<evidence type="ECO:0000259" key="1">
    <source>
        <dbReference type="PROSITE" id="PS51819"/>
    </source>
</evidence>
<dbReference type="PANTHER" id="PTHR33993:SF1">
    <property type="entry name" value="GLYOXALASE FAMILY PROTEIN"/>
    <property type="match status" value="1"/>
</dbReference>
<accession>A0ABR5NHP8</accession>
<reference evidence="2 3" key="1">
    <citation type="submission" date="2015-05" db="EMBL/GenBank/DDBJ databases">
        <title>Genome sequencing and analysis of members of genus Stenotrophomonas.</title>
        <authorList>
            <person name="Patil P.P."/>
            <person name="Midha S."/>
            <person name="Patil P.B."/>
        </authorList>
    </citation>
    <scope>NUCLEOTIDE SEQUENCE [LARGE SCALE GENOMIC DNA]</scope>
    <source>
        <strain evidence="2 3">DSM 12575</strain>
    </source>
</reference>
<protein>
    <submittedName>
        <fullName evidence="2">Glyoxalase</fullName>
    </submittedName>
</protein>
<comment type="caution">
    <text evidence="2">The sequence shown here is derived from an EMBL/GenBank/DDBJ whole genome shotgun (WGS) entry which is preliminary data.</text>
</comment>